<protein>
    <recommendedName>
        <fullName evidence="5">SWIM-type domain-containing protein</fullName>
    </recommendedName>
</protein>
<dbReference type="PANTHER" id="PTHR31973">
    <property type="entry name" value="POLYPROTEIN, PUTATIVE-RELATED"/>
    <property type="match status" value="1"/>
</dbReference>
<name>A0AAF1AWZ0_DAUCS</name>
<dbReference type="Pfam" id="PF04434">
    <property type="entry name" value="SWIM"/>
    <property type="match status" value="1"/>
</dbReference>
<evidence type="ECO:0000256" key="4">
    <source>
        <dbReference type="PROSITE-ProRule" id="PRU00325"/>
    </source>
</evidence>
<dbReference type="InterPro" id="IPR007527">
    <property type="entry name" value="Znf_SWIM"/>
</dbReference>
<dbReference type="KEGG" id="dcr:108216941"/>
<dbReference type="PROSITE" id="PS50966">
    <property type="entry name" value="ZF_SWIM"/>
    <property type="match status" value="1"/>
</dbReference>
<evidence type="ECO:0000313" key="6">
    <source>
        <dbReference type="EMBL" id="WOG95355.1"/>
    </source>
</evidence>
<evidence type="ECO:0000256" key="2">
    <source>
        <dbReference type="ARBA" id="ARBA00022771"/>
    </source>
</evidence>
<gene>
    <name evidence="6" type="ORF">DCAR_0414670</name>
</gene>
<reference evidence="6" key="1">
    <citation type="journal article" date="2016" name="Nat. Genet.">
        <title>A high-quality carrot genome assembly provides new insights into carotenoid accumulation and asterid genome evolution.</title>
        <authorList>
            <person name="Iorizzo M."/>
            <person name="Ellison S."/>
            <person name="Senalik D."/>
            <person name="Zeng P."/>
            <person name="Satapoomin P."/>
            <person name="Huang J."/>
            <person name="Bowman M."/>
            <person name="Iovene M."/>
            <person name="Sanseverino W."/>
            <person name="Cavagnaro P."/>
            <person name="Yildiz M."/>
            <person name="Macko-Podgorni A."/>
            <person name="Moranska E."/>
            <person name="Grzebelus E."/>
            <person name="Grzebelus D."/>
            <person name="Ashrafi H."/>
            <person name="Zheng Z."/>
            <person name="Cheng S."/>
            <person name="Spooner D."/>
            <person name="Van Deynze A."/>
            <person name="Simon P."/>
        </authorList>
    </citation>
    <scope>NUCLEOTIDE SEQUENCE</scope>
    <source>
        <tissue evidence="6">Leaf</tissue>
    </source>
</reference>
<keyword evidence="3" id="KW-0862">Zinc</keyword>
<dbReference type="EMBL" id="CP093346">
    <property type="protein sequence ID" value="WOG95355.1"/>
    <property type="molecule type" value="Genomic_DNA"/>
</dbReference>
<feature type="domain" description="SWIM-type" evidence="5">
    <location>
        <begin position="190"/>
        <end position="222"/>
    </location>
</feature>
<dbReference type="GO" id="GO:0008270">
    <property type="term" value="F:zinc ion binding"/>
    <property type="evidence" value="ECO:0007669"/>
    <property type="project" value="UniProtKB-KW"/>
</dbReference>
<organism evidence="6 7">
    <name type="scientific">Daucus carota subsp. sativus</name>
    <name type="common">Carrot</name>
    <dbReference type="NCBI Taxonomy" id="79200"/>
    <lineage>
        <taxon>Eukaryota</taxon>
        <taxon>Viridiplantae</taxon>
        <taxon>Streptophyta</taxon>
        <taxon>Embryophyta</taxon>
        <taxon>Tracheophyta</taxon>
        <taxon>Spermatophyta</taxon>
        <taxon>Magnoliopsida</taxon>
        <taxon>eudicotyledons</taxon>
        <taxon>Gunneridae</taxon>
        <taxon>Pentapetalae</taxon>
        <taxon>asterids</taxon>
        <taxon>campanulids</taxon>
        <taxon>Apiales</taxon>
        <taxon>Apiaceae</taxon>
        <taxon>Apioideae</taxon>
        <taxon>Scandiceae</taxon>
        <taxon>Daucinae</taxon>
        <taxon>Daucus</taxon>
        <taxon>Daucus sect. Daucus</taxon>
    </lineage>
</organism>
<evidence type="ECO:0000256" key="3">
    <source>
        <dbReference type="ARBA" id="ARBA00022833"/>
    </source>
</evidence>
<keyword evidence="1" id="KW-0479">Metal-binding</keyword>
<accession>A0AAF1AWZ0</accession>
<proteinExistence type="predicted"/>
<evidence type="ECO:0000256" key="1">
    <source>
        <dbReference type="ARBA" id="ARBA00022723"/>
    </source>
</evidence>
<reference evidence="6" key="2">
    <citation type="submission" date="2022-03" db="EMBL/GenBank/DDBJ databases">
        <title>Draft title - Genomic analysis of global carrot germplasm unveils the trajectory of domestication and the origin of high carotenoid orange carrot.</title>
        <authorList>
            <person name="Iorizzo M."/>
            <person name="Ellison S."/>
            <person name="Senalik D."/>
            <person name="Macko-Podgorni A."/>
            <person name="Grzebelus D."/>
            <person name="Bostan H."/>
            <person name="Rolling W."/>
            <person name="Curaba J."/>
            <person name="Simon P."/>
        </authorList>
    </citation>
    <scope>NUCLEOTIDE SEQUENCE</scope>
    <source>
        <tissue evidence="6">Leaf</tissue>
    </source>
</reference>
<keyword evidence="2 4" id="KW-0863">Zinc-finger</keyword>
<dbReference type="PANTHER" id="PTHR31973:SF195">
    <property type="entry name" value="MUDR FAMILY TRANSPOSASE"/>
    <property type="match status" value="1"/>
</dbReference>
<sequence>MEQSGFTGDMGLHRFCLLHVRRNLSSHFPGSHLKMLCWLAGNTSQLRKFEAAMNKIKEFNPDAEKWLRNIPLEMLTMSNDGGYRYGQATTNMIESFNGLLRSACFLSVTSMIDYIYYRSLKLVVERRTEKLNDLQNGHTCCKKSRELFEKILEKASTHNVVPYNEQRGVFEVITACYRTTNGYWKCGNKHTLNLFHGFCSCGNWGRYHSPCTHIVAACLVCNLDWKQYIEGYYNLTILYEMWKYKFYPMANQAYWTFPLAYNWELYGTVNADENLRKRMKKRGQRDQSQRIRTEMDNSQMIKTCWRCDQKGPTRRSRRCPQHGK</sequence>
<evidence type="ECO:0000259" key="5">
    <source>
        <dbReference type="PROSITE" id="PS50966"/>
    </source>
</evidence>
<dbReference type="InterPro" id="IPR006564">
    <property type="entry name" value="Znf_PMZ"/>
</dbReference>
<evidence type="ECO:0000313" key="7">
    <source>
        <dbReference type="Proteomes" id="UP000077755"/>
    </source>
</evidence>
<keyword evidence="7" id="KW-1185">Reference proteome</keyword>
<dbReference type="AlphaFoldDB" id="A0AAF1AWZ0"/>
<dbReference type="Proteomes" id="UP000077755">
    <property type="component" value="Chromosome 4"/>
</dbReference>
<dbReference type="SMART" id="SM00575">
    <property type="entry name" value="ZnF_PMZ"/>
    <property type="match status" value="1"/>
</dbReference>